<reference evidence="6 7" key="1">
    <citation type="submission" date="2019-04" db="EMBL/GenBank/DDBJ databases">
        <title>Draft genome of the big-headed turtle Platysternon megacephalum.</title>
        <authorList>
            <person name="Gong S."/>
        </authorList>
    </citation>
    <scope>NUCLEOTIDE SEQUENCE [LARGE SCALE GENOMIC DNA]</scope>
    <source>
        <strain evidence="6">DO16091913</strain>
        <tissue evidence="6">Muscle</tissue>
    </source>
</reference>
<name>A0A4D9DKD9_9SAUR</name>
<sequence length="223" mass="25325">MGKTADSTEHSPQGEDHLCNGDHETGREMKTQKSPQQEQLMPNSNRNVRRDREPDRLAPFRNPLVWGIVAVLVIFVIGLGAALAVRTSKPPVADLGIRGQAACPNDWLAFQGKCYYFSVTEGSWTYSRSNCSALNASLAGIDTQQDMDFMLRYRSPRDHWFGLWREQDLRPWRWVNGTEFNNWFKIGGGGECAYLKEAEAISSSRCSMERYWICSKPHMCAKV</sequence>
<keyword evidence="4" id="KW-0472">Membrane</keyword>
<evidence type="ECO:0000256" key="1">
    <source>
        <dbReference type="ARBA" id="ARBA00004401"/>
    </source>
</evidence>
<dbReference type="OrthoDB" id="7357196at2759"/>
<dbReference type="PROSITE" id="PS50041">
    <property type="entry name" value="C_TYPE_LECTIN_2"/>
    <property type="match status" value="1"/>
</dbReference>
<evidence type="ECO:0000313" key="7">
    <source>
        <dbReference type="Proteomes" id="UP000297703"/>
    </source>
</evidence>
<dbReference type="GO" id="GO:0030246">
    <property type="term" value="F:carbohydrate binding"/>
    <property type="evidence" value="ECO:0007669"/>
    <property type="project" value="UniProtKB-KW"/>
</dbReference>
<gene>
    <name evidence="6" type="ORF">DR999_PMT20794</name>
</gene>
<reference evidence="6 7" key="2">
    <citation type="submission" date="2019-04" db="EMBL/GenBank/DDBJ databases">
        <title>The genome sequence of big-headed turtle.</title>
        <authorList>
            <person name="Gong S."/>
        </authorList>
    </citation>
    <scope>NUCLEOTIDE SEQUENCE [LARGE SCALE GENOMIC DNA]</scope>
    <source>
        <strain evidence="6">DO16091913</strain>
        <tissue evidence="6">Muscle</tissue>
    </source>
</reference>
<keyword evidence="4" id="KW-0812">Transmembrane</keyword>
<protein>
    <submittedName>
        <fullName evidence="6">SIgD</fullName>
    </submittedName>
</protein>
<dbReference type="GO" id="GO:0005886">
    <property type="term" value="C:plasma membrane"/>
    <property type="evidence" value="ECO:0007669"/>
    <property type="project" value="UniProtKB-SubCell"/>
</dbReference>
<evidence type="ECO:0000256" key="4">
    <source>
        <dbReference type="SAM" id="Phobius"/>
    </source>
</evidence>
<feature type="domain" description="C-type lectin" evidence="5">
    <location>
        <begin position="110"/>
        <end position="215"/>
    </location>
</feature>
<comment type="caution">
    <text evidence="6">The sequence shown here is derived from an EMBL/GenBank/DDBJ whole genome shotgun (WGS) entry which is preliminary data.</text>
</comment>
<feature type="transmembrane region" description="Helical" evidence="4">
    <location>
        <begin position="64"/>
        <end position="85"/>
    </location>
</feature>
<keyword evidence="2" id="KW-0430">Lectin</keyword>
<dbReference type="Proteomes" id="UP000297703">
    <property type="component" value="Unassembled WGS sequence"/>
</dbReference>
<evidence type="ECO:0000256" key="3">
    <source>
        <dbReference type="SAM" id="MobiDB-lite"/>
    </source>
</evidence>
<dbReference type="PANTHER" id="PTHR45710:SF35">
    <property type="entry name" value="C-TYPE LECTIN DOMAIN FAMILY 2 MEMBER D"/>
    <property type="match status" value="1"/>
</dbReference>
<dbReference type="Gene3D" id="3.10.100.10">
    <property type="entry name" value="Mannose-Binding Protein A, subunit A"/>
    <property type="match status" value="1"/>
</dbReference>
<dbReference type="InterPro" id="IPR050828">
    <property type="entry name" value="C-type_lectin/matrix_domain"/>
</dbReference>
<dbReference type="CDD" id="cd03593">
    <property type="entry name" value="CLECT_NK_receptors_like"/>
    <property type="match status" value="1"/>
</dbReference>
<dbReference type="InterPro" id="IPR001304">
    <property type="entry name" value="C-type_lectin-like"/>
</dbReference>
<comment type="subcellular location">
    <subcellularLocation>
        <location evidence="1">Cell membrane</location>
        <topology evidence="1">Single-pass type II membrane protein</topology>
    </subcellularLocation>
</comment>
<keyword evidence="7" id="KW-1185">Reference proteome</keyword>
<feature type="region of interest" description="Disordered" evidence="3">
    <location>
        <begin position="1"/>
        <end position="53"/>
    </location>
</feature>
<dbReference type="InterPro" id="IPR033992">
    <property type="entry name" value="NKR-like_CTLD"/>
</dbReference>
<dbReference type="EMBL" id="QXTE01000503">
    <property type="protein sequence ID" value="TFJ97368.1"/>
    <property type="molecule type" value="Genomic_DNA"/>
</dbReference>
<keyword evidence="4" id="KW-1133">Transmembrane helix</keyword>
<evidence type="ECO:0000256" key="2">
    <source>
        <dbReference type="ARBA" id="ARBA00022734"/>
    </source>
</evidence>
<dbReference type="SMART" id="SM00034">
    <property type="entry name" value="CLECT"/>
    <property type="match status" value="1"/>
</dbReference>
<proteinExistence type="predicted"/>
<dbReference type="STRING" id="55544.A0A4D9DKD9"/>
<dbReference type="InterPro" id="IPR016186">
    <property type="entry name" value="C-type_lectin-like/link_sf"/>
</dbReference>
<feature type="compositionally biased region" description="Basic and acidic residues" evidence="3">
    <location>
        <begin position="1"/>
        <end position="31"/>
    </location>
</feature>
<dbReference type="Pfam" id="PF00059">
    <property type="entry name" value="Lectin_C"/>
    <property type="match status" value="1"/>
</dbReference>
<accession>A0A4D9DKD9</accession>
<dbReference type="PANTHER" id="PTHR45710">
    <property type="entry name" value="C-TYPE LECTIN DOMAIN-CONTAINING PROTEIN 180"/>
    <property type="match status" value="1"/>
</dbReference>
<dbReference type="InterPro" id="IPR016187">
    <property type="entry name" value="CTDL_fold"/>
</dbReference>
<evidence type="ECO:0000313" key="6">
    <source>
        <dbReference type="EMBL" id="TFJ97368.1"/>
    </source>
</evidence>
<organism evidence="6 7">
    <name type="scientific">Platysternon megacephalum</name>
    <name type="common">big-headed turtle</name>
    <dbReference type="NCBI Taxonomy" id="55544"/>
    <lineage>
        <taxon>Eukaryota</taxon>
        <taxon>Metazoa</taxon>
        <taxon>Chordata</taxon>
        <taxon>Craniata</taxon>
        <taxon>Vertebrata</taxon>
        <taxon>Euteleostomi</taxon>
        <taxon>Archelosauria</taxon>
        <taxon>Testudinata</taxon>
        <taxon>Testudines</taxon>
        <taxon>Cryptodira</taxon>
        <taxon>Durocryptodira</taxon>
        <taxon>Testudinoidea</taxon>
        <taxon>Platysternidae</taxon>
        <taxon>Platysternon</taxon>
    </lineage>
</organism>
<dbReference type="AlphaFoldDB" id="A0A4D9DKD9"/>
<dbReference type="SUPFAM" id="SSF56436">
    <property type="entry name" value="C-type lectin-like"/>
    <property type="match status" value="1"/>
</dbReference>
<feature type="compositionally biased region" description="Polar residues" evidence="3">
    <location>
        <begin position="32"/>
        <end position="46"/>
    </location>
</feature>
<evidence type="ECO:0000259" key="5">
    <source>
        <dbReference type="PROSITE" id="PS50041"/>
    </source>
</evidence>